<dbReference type="EnsemblPlants" id="KQJ81654">
    <property type="protein sequence ID" value="KQJ81654"/>
    <property type="gene ID" value="BRADI_5g02090v3"/>
</dbReference>
<feature type="domain" description="D-isomer specific 2-hydroxyacid dehydrogenase catalytic" evidence="6">
    <location>
        <begin position="81"/>
        <end position="357"/>
    </location>
</feature>
<dbReference type="Gene3D" id="3.40.50.720">
    <property type="entry name" value="NAD(P)-binding Rossmann-like Domain"/>
    <property type="match status" value="2"/>
</dbReference>
<dbReference type="GO" id="GO:0016618">
    <property type="term" value="F:hydroxypyruvate reductase [NAD(P)H] activity"/>
    <property type="evidence" value="ECO:0000318"/>
    <property type="project" value="GO_Central"/>
</dbReference>
<keyword evidence="5" id="KW-0732">Signal</keyword>
<dbReference type="PROSITE" id="PS00065">
    <property type="entry name" value="D_2_HYDROXYACID_DH_1"/>
    <property type="match status" value="1"/>
</dbReference>
<organism evidence="8">
    <name type="scientific">Brachypodium distachyon</name>
    <name type="common">Purple false brome</name>
    <name type="synonym">Trachynia distachya</name>
    <dbReference type="NCBI Taxonomy" id="15368"/>
    <lineage>
        <taxon>Eukaryota</taxon>
        <taxon>Viridiplantae</taxon>
        <taxon>Streptophyta</taxon>
        <taxon>Embryophyta</taxon>
        <taxon>Tracheophyta</taxon>
        <taxon>Spermatophyta</taxon>
        <taxon>Magnoliopsida</taxon>
        <taxon>Liliopsida</taxon>
        <taxon>Poales</taxon>
        <taxon>Poaceae</taxon>
        <taxon>BOP clade</taxon>
        <taxon>Pooideae</taxon>
        <taxon>Stipodae</taxon>
        <taxon>Brachypodieae</taxon>
        <taxon>Brachypodium</taxon>
    </lineage>
</organism>
<evidence type="ECO:0000256" key="5">
    <source>
        <dbReference type="SAM" id="SignalP"/>
    </source>
</evidence>
<dbReference type="PANTHER" id="PTHR10996">
    <property type="entry name" value="2-HYDROXYACID DEHYDROGENASE-RELATED"/>
    <property type="match status" value="1"/>
</dbReference>
<dbReference type="KEGG" id="bdi:100833233"/>
<dbReference type="InterPro" id="IPR050223">
    <property type="entry name" value="D-isomer_2-hydroxyacid_DH"/>
</dbReference>
<dbReference type="EMBL" id="CM000884">
    <property type="protein sequence ID" value="KQJ81654.1"/>
    <property type="molecule type" value="Genomic_DNA"/>
</dbReference>
<evidence type="ECO:0000256" key="2">
    <source>
        <dbReference type="ARBA" id="ARBA00023002"/>
    </source>
</evidence>
<proteinExistence type="inferred from homology"/>
<protein>
    <recommendedName>
        <fullName evidence="11">D-isomer specific 2-hydroxyacid dehydrogenase NAD-binding domain-containing protein</fullName>
    </recommendedName>
</protein>
<evidence type="ECO:0000313" key="10">
    <source>
        <dbReference type="Proteomes" id="UP000008810"/>
    </source>
</evidence>
<keyword evidence="2 4" id="KW-0560">Oxidoreductase</keyword>
<dbReference type="OrthoDB" id="298012at2759"/>
<reference evidence="8" key="2">
    <citation type="submission" date="2017-06" db="EMBL/GenBank/DDBJ databases">
        <title>WGS assembly of Brachypodium distachyon.</title>
        <authorList>
            <consortium name="The International Brachypodium Initiative"/>
            <person name="Lucas S."/>
            <person name="Harmon-Smith M."/>
            <person name="Lail K."/>
            <person name="Tice H."/>
            <person name="Grimwood J."/>
            <person name="Bruce D."/>
            <person name="Barry K."/>
            <person name="Shu S."/>
            <person name="Lindquist E."/>
            <person name="Wang M."/>
            <person name="Pitluck S."/>
            <person name="Vogel J.P."/>
            <person name="Garvin D.F."/>
            <person name="Mockler T.C."/>
            <person name="Schmutz J."/>
            <person name="Rokhsar D."/>
            <person name="Bevan M.W."/>
        </authorList>
    </citation>
    <scope>NUCLEOTIDE SEQUENCE</scope>
    <source>
        <strain evidence="8">Bd21</strain>
    </source>
</reference>
<dbReference type="InterPro" id="IPR006140">
    <property type="entry name" value="D-isomer_DH_NAD-bd"/>
</dbReference>
<evidence type="ECO:0008006" key="11">
    <source>
        <dbReference type="Google" id="ProtNLM"/>
    </source>
</evidence>
<dbReference type="Gramene" id="KQJ81654">
    <property type="protein sequence ID" value="KQJ81654"/>
    <property type="gene ID" value="BRADI_5g02090v3"/>
</dbReference>
<comment type="similarity">
    <text evidence="4">Belongs to the D-isomer specific 2-hydroxyacid dehydrogenase family.</text>
</comment>
<evidence type="ECO:0000256" key="1">
    <source>
        <dbReference type="ARBA" id="ARBA00022857"/>
    </source>
</evidence>
<dbReference type="GeneID" id="100833233"/>
<reference evidence="9" key="3">
    <citation type="submission" date="2018-08" db="UniProtKB">
        <authorList>
            <consortium name="EnsemblPlants"/>
        </authorList>
    </citation>
    <scope>IDENTIFICATION</scope>
    <source>
        <strain evidence="9">cv. Bd21</strain>
    </source>
</reference>
<dbReference type="SUPFAM" id="SSF51735">
    <property type="entry name" value="NAD(P)-binding Rossmann-fold domains"/>
    <property type="match status" value="1"/>
</dbReference>
<dbReference type="STRING" id="15368.A0A0Q3E1W6"/>
<dbReference type="GO" id="GO:0005829">
    <property type="term" value="C:cytosol"/>
    <property type="evidence" value="ECO:0000318"/>
    <property type="project" value="GO_Central"/>
</dbReference>
<evidence type="ECO:0000256" key="4">
    <source>
        <dbReference type="RuleBase" id="RU003719"/>
    </source>
</evidence>
<dbReference type="GO" id="GO:0030267">
    <property type="term" value="F:glyoxylate reductase (NADPH) activity"/>
    <property type="evidence" value="ECO:0000318"/>
    <property type="project" value="GO_Central"/>
</dbReference>
<gene>
    <name evidence="9" type="primary">LOC100833233</name>
    <name evidence="8" type="ORF">BRADI_5g02090v3</name>
</gene>
<dbReference type="GO" id="GO:0051287">
    <property type="term" value="F:NAD binding"/>
    <property type="evidence" value="ECO:0007669"/>
    <property type="project" value="InterPro"/>
</dbReference>
<evidence type="ECO:0000256" key="3">
    <source>
        <dbReference type="ARBA" id="ARBA00023027"/>
    </source>
</evidence>
<dbReference type="CDD" id="cd12156">
    <property type="entry name" value="HPPR"/>
    <property type="match status" value="1"/>
</dbReference>
<dbReference type="PANTHER" id="PTHR10996:SF268">
    <property type="entry name" value="GLYOXYLATE_HYDROXYPYRUVATE REDUCTASE HPR3"/>
    <property type="match status" value="1"/>
</dbReference>
<keyword evidence="10" id="KW-1185">Reference proteome</keyword>
<accession>A0A0Q3E1W6</accession>
<keyword evidence="3" id="KW-0520">NAD</keyword>
<sequence>MPTVCLLLACLRHSKAATTTDSIPFPLRSTERSDLAAIPMETTPPPPSHTDERPLVLLAQPLFPEFAAALAGRYRFALAADADAAAAAEARVLLVPGLARVTAELLGSLPALELVAATSVGVDHVDLDTCRRRGLAVTNAGAAFAADSADYAVGLLVAVLRRVAAADAFVRSGRWAADGDYPLTTKVSGKRVGIVGLGNIGALVARRLAAFGCAISYHSRSPKPAAPYKFFPAVLDLAADSDVLVLSCALTEETRHMVNREVMEALGKDGVLVNVGRGGLVDEPELVRCLREGVIGGAGLDVYENEPAVPRELFAMDNVVLSDHRAVITPESMRGALEILVANLDAFFSGRPLVSPVQL</sequence>
<dbReference type="AlphaFoldDB" id="A0A0Q3E1W6"/>
<dbReference type="FunCoup" id="A0A0Q3E1W6">
    <property type="interactions" value="1386"/>
</dbReference>
<dbReference type="Pfam" id="PF02826">
    <property type="entry name" value="2-Hacid_dh_C"/>
    <property type="match status" value="1"/>
</dbReference>
<evidence type="ECO:0000259" key="7">
    <source>
        <dbReference type="Pfam" id="PF02826"/>
    </source>
</evidence>
<dbReference type="InterPro" id="IPR036291">
    <property type="entry name" value="NAD(P)-bd_dom_sf"/>
</dbReference>
<feature type="domain" description="D-isomer specific 2-hydroxyacid dehydrogenase NAD-binding" evidence="7">
    <location>
        <begin position="153"/>
        <end position="326"/>
    </location>
</feature>
<reference evidence="8 9" key="1">
    <citation type="journal article" date="2010" name="Nature">
        <title>Genome sequencing and analysis of the model grass Brachypodium distachyon.</title>
        <authorList>
            <consortium name="International Brachypodium Initiative"/>
        </authorList>
    </citation>
    <scope>NUCLEOTIDE SEQUENCE [LARGE SCALE GENOMIC DNA]</scope>
    <source>
        <strain evidence="8 9">Bd21</strain>
    </source>
</reference>
<dbReference type="SUPFAM" id="SSF52283">
    <property type="entry name" value="Formate/glycerate dehydrogenase catalytic domain-like"/>
    <property type="match status" value="1"/>
</dbReference>
<dbReference type="InterPro" id="IPR006139">
    <property type="entry name" value="D-isomer_2_OHA_DH_cat_dom"/>
</dbReference>
<feature type="signal peptide" evidence="5">
    <location>
        <begin position="1"/>
        <end position="16"/>
    </location>
</feature>
<dbReference type="ExpressionAtlas" id="A0A0Q3E1W6">
    <property type="expression patterns" value="baseline"/>
</dbReference>
<dbReference type="InterPro" id="IPR029752">
    <property type="entry name" value="D-isomer_DH_CS1"/>
</dbReference>
<keyword evidence="1" id="KW-0521">NADP</keyword>
<dbReference type="Proteomes" id="UP000008810">
    <property type="component" value="Chromosome 5"/>
</dbReference>
<dbReference type="RefSeq" id="XP_003580985.4">
    <property type="nucleotide sequence ID" value="XM_003580937.4"/>
</dbReference>
<evidence type="ECO:0000313" key="9">
    <source>
        <dbReference type="EnsemblPlants" id="KQJ81654"/>
    </source>
</evidence>
<name>A0A0Q3E1W6_BRADI</name>
<feature type="chain" id="PRO_5043129003" description="D-isomer specific 2-hydroxyacid dehydrogenase NAD-binding domain-containing protein" evidence="5">
    <location>
        <begin position="17"/>
        <end position="359"/>
    </location>
</feature>
<evidence type="ECO:0000313" key="8">
    <source>
        <dbReference type="EMBL" id="KQJ81654.1"/>
    </source>
</evidence>
<dbReference type="Pfam" id="PF00389">
    <property type="entry name" value="2-Hacid_dh"/>
    <property type="match status" value="1"/>
</dbReference>
<evidence type="ECO:0000259" key="6">
    <source>
        <dbReference type="Pfam" id="PF00389"/>
    </source>
</evidence>
<dbReference type="FunFam" id="3.40.50.720:FF:000213">
    <property type="entry name" value="Putative 2-hydroxyacid dehydrogenase"/>
    <property type="match status" value="1"/>
</dbReference>